<evidence type="ECO:0000313" key="2">
    <source>
        <dbReference type="EMBL" id="MCF4142703.1"/>
    </source>
</evidence>
<keyword evidence="3" id="KW-1185">Reference proteome</keyword>
<comment type="caution">
    <text evidence="2">The sequence shown here is derived from an EMBL/GenBank/DDBJ whole genome shotgun (WGS) entry which is preliminary data.</text>
</comment>
<name>A0ABS9ENE0_9BACT</name>
<dbReference type="SUPFAM" id="SSF51556">
    <property type="entry name" value="Metallo-dependent hydrolases"/>
    <property type="match status" value="1"/>
</dbReference>
<dbReference type="InterPro" id="IPR006680">
    <property type="entry name" value="Amidohydro-rel"/>
</dbReference>
<feature type="domain" description="Amidohydrolase-related" evidence="1">
    <location>
        <begin position="52"/>
        <end position="384"/>
    </location>
</feature>
<reference evidence="2 3" key="1">
    <citation type="submission" date="2022-01" db="EMBL/GenBank/DDBJ databases">
        <title>Dethiosulfovibrio faecalis sp. nov., a novel proteolytic, non-sulfur-reducing bacterium isolated from a marine aquaculture solid waste bioreactor.</title>
        <authorList>
            <person name="Grabowski S."/>
            <person name="Apolinario E."/>
            <person name="Schneider N."/>
            <person name="Marshall C.W."/>
            <person name="Sowers K.R."/>
        </authorList>
    </citation>
    <scope>NUCLEOTIDE SEQUENCE [LARGE SCALE GENOMIC DNA]</scope>
    <source>
        <strain evidence="2 3">DSM 12537</strain>
    </source>
</reference>
<protein>
    <submittedName>
        <fullName evidence="2">Amidohydrolase</fullName>
    </submittedName>
</protein>
<evidence type="ECO:0000259" key="1">
    <source>
        <dbReference type="Pfam" id="PF01979"/>
    </source>
</evidence>
<dbReference type="PANTHER" id="PTHR43135">
    <property type="entry name" value="ALPHA-D-RIBOSE 1-METHYLPHOSPHONATE 5-TRIPHOSPHATE DIPHOSPHATASE"/>
    <property type="match status" value="1"/>
</dbReference>
<dbReference type="EMBL" id="JAKGUD010000007">
    <property type="protein sequence ID" value="MCF4142703.1"/>
    <property type="molecule type" value="Genomic_DNA"/>
</dbReference>
<accession>A0ABS9ENE0</accession>
<proteinExistence type="predicted"/>
<dbReference type="InterPro" id="IPR051781">
    <property type="entry name" value="Metallo-dep_Hydrolase"/>
</dbReference>
<dbReference type="InterPro" id="IPR011059">
    <property type="entry name" value="Metal-dep_hydrolase_composite"/>
</dbReference>
<gene>
    <name evidence="2" type="ORF">L2W38_07720</name>
</gene>
<dbReference type="SUPFAM" id="SSF51338">
    <property type="entry name" value="Composite domain of metallo-dependent hydrolases"/>
    <property type="match status" value="1"/>
</dbReference>
<organism evidence="2 3">
    <name type="scientific">Dethiosulfovibrio marinus</name>
    <dbReference type="NCBI Taxonomy" id="133532"/>
    <lineage>
        <taxon>Bacteria</taxon>
        <taxon>Thermotogati</taxon>
        <taxon>Synergistota</taxon>
        <taxon>Synergistia</taxon>
        <taxon>Synergistales</taxon>
        <taxon>Dethiosulfovibrionaceae</taxon>
        <taxon>Dethiosulfovibrio</taxon>
    </lineage>
</organism>
<dbReference type="Gene3D" id="3.20.20.140">
    <property type="entry name" value="Metal-dependent hydrolases"/>
    <property type="match status" value="1"/>
</dbReference>
<dbReference type="CDD" id="cd01309">
    <property type="entry name" value="Met_dep_hydrolase_C"/>
    <property type="match status" value="1"/>
</dbReference>
<dbReference type="Gene3D" id="2.30.40.10">
    <property type="entry name" value="Urease, subunit C, domain 1"/>
    <property type="match status" value="1"/>
</dbReference>
<evidence type="ECO:0000313" key="3">
    <source>
        <dbReference type="Proteomes" id="UP001200430"/>
    </source>
</evidence>
<dbReference type="Pfam" id="PF01979">
    <property type="entry name" value="Amidohydro_1"/>
    <property type="match status" value="1"/>
</dbReference>
<dbReference type="Proteomes" id="UP001200430">
    <property type="component" value="Unassembled WGS sequence"/>
</dbReference>
<dbReference type="PANTHER" id="PTHR43135:SF3">
    <property type="entry name" value="ALPHA-D-RIBOSE 1-METHYLPHOSPHONATE 5-TRIPHOSPHATE DIPHOSPHATASE"/>
    <property type="match status" value="1"/>
</dbReference>
<dbReference type="RefSeq" id="WP_236099426.1">
    <property type="nucleotide sequence ID" value="NZ_JAKGUD010000007.1"/>
</dbReference>
<sequence length="389" mass="41900">MLKAIVGGTVETISSGTIQGGTVLIENGRIKEVGAGLSIPGEADIVDASGMTVTPGLIDAHTHIGTCPEGIPYSMTDENDMTDPSTPQLRILDSIYPFDEAFGEARKGGVTAVQVLPGSANVIGGQGAVIKTRGLVVDEMAVLAPSGMKAALGENPIGVYKEKNQLPTTRMGNAACMRNTLQEAFNYKAAKEHWLAKKDENKDPFEIKPGMEALLPVVEKKMPLRVHCHRADDIATAVRTAEEFGIELTLEHCTEGHLILDYLASKKVMAAVGPTLSCRPKIELRHMTWDTLKVFSERAIHFCIITDHPVTPVHSLMLCATMAHRAGLSREEALRAVTLSSAEHLGLEARMGSLEPGKDGDIVLWKGDPFDARTEVAITFIDGVEVYRA</sequence>
<dbReference type="InterPro" id="IPR032466">
    <property type="entry name" value="Metal_Hydrolase"/>
</dbReference>